<dbReference type="GO" id="GO:0005524">
    <property type="term" value="F:ATP binding"/>
    <property type="evidence" value="ECO:0007669"/>
    <property type="project" value="UniProtKB-KW"/>
</dbReference>
<keyword evidence="2" id="KW-0547">Nucleotide-binding</keyword>
<proteinExistence type="predicted"/>
<evidence type="ECO:0000256" key="1">
    <source>
        <dbReference type="ARBA" id="ARBA00022679"/>
    </source>
</evidence>
<dbReference type="AlphaFoldDB" id="A0A3B1D718"/>
<keyword evidence="1 5" id="KW-0808">Transferase</keyword>
<evidence type="ECO:0000259" key="4">
    <source>
        <dbReference type="Pfam" id="PF00899"/>
    </source>
</evidence>
<name>A0A3B1D718_9ZZZZ</name>
<evidence type="ECO:0000256" key="2">
    <source>
        <dbReference type="ARBA" id="ARBA00022741"/>
    </source>
</evidence>
<dbReference type="InterPro" id="IPR035985">
    <property type="entry name" value="Ubiquitin-activating_enz"/>
</dbReference>
<reference evidence="5" key="1">
    <citation type="submission" date="2018-06" db="EMBL/GenBank/DDBJ databases">
        <authorList>
            <person name="Zhirakovskaya E."/>
        </authorList>
    </citation>
    <scope>NUCLEOTIDE SEQUENCE</scope>
</reference>
<dbReference type="InterPro" id="IPR045886">
    <property type="entry name" value="ThiF/MoeB/HesA"/>
</dbReference>
<dbReference type="GO" id="GO:0008146">
    <property type="term" value="F:sulfotransferase activity"/>
    <property type="evidence" value="ECO:0007669"/>
    <property type="project" value="TreeGrafter"/>
</dbReference>
<evidence type="ECO:0000313" key="5">
    <source>
        <dbReference type="EMBL" id="VAX31944.1"/>
    </source>
</evidence>
<dbReference type="PANTHER" id="PTHR10953:SF102">
    <property type="entry name" value="ADENYLYLTRANSFERASE AND SULFURTRANSFERASE MOCS3"/>
    <property type="match status" value="1"/>
</dbReference>
<dbReference type="EC" id="2.7.7.80" evidence="5"/>
<keyword evidence="5" id="KW-0548">Nucleotidyltransferase</keyword>
<sequence length="197" mass="21345">MELNDEQIHRYSRHIILPEVGGKGQKKLLSARIIIVGAGGLGCPVGYYLTAAGVGTIGIIDNDTIELSNLQRQIAHNTERVGMHKTDSAKKTFEALNPDVNVIAIKERISKDNILDLIKDYDIVVDGSDNFPTRYLVNDACVLSGKPLVSGAILRFEGQVTTILPKEGHCYRCLFEEPPPPGLVPSCQEAGVLGALP</sequence>
<dbReference type="PANTHER" id="PTHR10953">
    <property type="entry name" value="UBIQUITIN-ACTIVATING ENZYME E1"/>
    <property type="match status" value="1"/>
</dbReference>
<dbReference type="FunFam" id="3.40.50.720:FF:000033">
    <property type="entry name" value="Adenylyltransferase and sulfurtransferase MOCS3"/>
    <property type="match status" value="1"/>
</dbReference>
<feature type="non-terminal residue" evidence="5">
    <location>
        <position position="197"/>
    </location>
</feature>
<organism evidence="5">
    <name type="scientific">hydrothermal vent metagenome</name>
    <dbReference type="NCBI Taxonomy" id="652676"/>
    <lineage>
        <taxon>unclassified sequences</taxon>
        <taxon>metagenomes</taxon>
        <taxon>ecological metagenomes</taxon>
    </lineage>
</organism>
<dbReference type="CDD" id="cd00757">
    <property type="entry name" value="ThiF_MoeB_HesA_family"/>
    <property type="match status" value="1"/>
</dbReference>
<protein>
    <submittedName>
        <fullName evidence="5">Molybdopterin-synthase adenylyltransferase</fullName>
        <ecNumber evidence="5">2.7.7.80</ecNumber>
    </submittedName>
</protein>
<dbReference type="GO" id="GO:0008641">
    <property type="term" value="F:ubiquitin-like modifier activating enzyme activity"/>
    <property type="evidence" value="ECO:0007669"/>
    <property type="project" value="InterPro"/>
</dbReference>
<gene>
    <name evidence="5" type="ORF">MNBD_NITROSPIRAE02-803</name>
</gene>
<keyword evidence="3" id="KW-0067">ATP-binding</keyword>
<dbReference type="GO" id="GO:0004792">
    <property type="term" value="F:thiosulfate-cyanide sulfurtransferase activity"/>
    <property type="evidence" value="ECO:0007669"/>
    <property type="project" value="TreeGrafter"/>
</dbReference>
<dbReference type="Pfam" id="PF00899">
    <property type="entry name" value="ThiF"/>
    <property type="match status" value="1"/>
</dbReference>
<dbReference type="SUPFAM" id="SSF69572">
    <property type="entry name" value="Activating enzymes of the ubiquitin-like proteins"/>
    <property type="match status" value="1"/>
</dbReference>
<dbReference type="EMBL" id="UOGH01000225">
    <property type="protein sequence ID" value="VAX31944.1"/>
    <property type="molecule type" value="Genomic_DNA"/>
</dbReference>
<dbReference type="Gene3D" id="3.40.50.720">
    <property type="entry name" value="NAD(P)-binding Rossmann-like Domain"/>
    <property type="match status" value="1"/>
</dbReference>
<dbReference type="GO" id="GO:0061605">
    <property type="term" value="F:molybdopterin-synthase adenylyltransferase activity"/>
    <property type="evidence" value="ECO:0007669"/>
    <property type="project" value="UniProtKB-EC"/>
</dbReference>
<feature type="domain" description="THIF-type NAD/FAD binding fold" evidence="4">
    <location>
        <begin position="11"/>
        <end position="196"/>
    </location>
</feature>
<evidence type="ECO:0000256" key="3">
    <source>
        <dbReference type="ARBA" id="ARBA00022840"/>
    </source>
</evidence>
<accession>A0A3B1D718</accession>
<dbReference type="GO" id="GO:0005829">
    <property type="term" value="C:cytosol"/>
    <property type="evidence" value="ECO:0007669"/>
    <property type="project" value="TreeGrafter"/>
</dbReference>
<dbReference type="InterPro" id="IPR000594">
    <property type="entry name" value="ThiF_NAD_FAD-bd"/>
</dbReference>